<dbReference type="InterPro" id="IPR012349">
    <property type="entry name" value="Split_barrel_FMN-bd"/>
</dbReference>
<comment type="caution">
    <text evidence="1">The sequence shown here is derived from an EMBL/GenBank/DDBJ whole genome shotgun (WGS) entry which is preliminary data.</text>
</comment>
<gene>
    <name evidence="1" type="ORF">HNQ52_002168</name>
</gene>
<dbReference type="AlphaFoldDB" id="A0A7W8FZY5"/>
<organism evidence="1 2">
    <name type="scientific">Chiayiivirga flava</name>
    <dbReference type="NCBI Taxonomy" id="659595"/>
    <lineage>
        <taxon>Bacteria</taxon>
        <taxon>Pseudomonadati</taxon>
        <taxon>Pseudomonadota</taxon>
        <taxon>Gammaproteobacteria</taxon>
        <taxon>Lysobacterales</taxon>
        <taxon>Lysobacteraceae</taxon>
        <taxon>Chiayiivirga</taxon>
    </lineage>
</organism>
<evidence type="ECO:0000313" key="2">
    <source>
        <dbReference type="Proteomes" id="UP000521199"/>
    </source>
</evidence>
<proteinExistence type="predicted"/>
<accession>A0A7W8FZY5</accession>
<dbReference type="Pfam" id="PF04299">
    <property type="entry name" value="FMN_bind_2"/>
    <property type="match status" value="1"/>
</dbReference>
<dbReference type="PIRSF" id="PIRSF010372">
    <property type="entry name" value="PaiB"/>
    <property type="match status" value="1"/>
</dbReference>
<dbReference type="Proteomes" id="UP000521199">
    <property type="component" value="Unassembled WGS sequence"/>
</dbReference>
<dbReference type="EMBL" id="JACHHP010000003">
    <property type="protein sequence ID" value="MBB5208626.1"/>
    <property type="molecule type" value="Genomic_DNA"/>
</dbReference>
<dbReference type="SUPFAM" id="SSF50475">
    <property type="entry name" value="FMN-binding split barrel"/>
    <property type="match status" value="1"/>
</dbReference>
<keyword evidence="2" id="KW-1185">Reference proteome</keyword>
<dbReference type="PANTHER" id="PTHR35802:SF1">
    <property type="entry name" value="PROTEASE SYNTHASE AND SPORULATION PROTEIN PAI 2"/>
    <property type="match status" value="1"/>
</dbReference>
<sequence length="211" mass="23596">MTYLPRSFAETDLAALDALLAQDSFVTLLSVDDSGAPFASHLPVLYRRDGDDVLIEGHHARSNPQVKHRGEVLMIVHGPHAYISPGWYADKLEAARVPTWNYAVAHLYGTLEPFDDEASLADLVDRLSQRFEASIGGDWRFDPGNEAERVQLRGIVGFRFRPQRIALKFKLNQNHPAANVRGAIDGLRRTGSEREQAVADLMQSRLHRRGS</sequence>
<dbReference type="InterPro" id="IPR007396">
    <property type="entry name" value="TR_PAI2-type"/>
</dbReference>
<reference evidence="1 2" key="1">
    <citation type="submission" date="2020-08" db="EMBL/GenBank/DDBJ databases">
        <title>Genomic Encyclopedia of Type Strains, Phase IV (KMG-IV): sequencing the most valuable type-strain genomes for metagenomic binning, comparative biology and taxonomic classification.</title>
        <authorList>
            <person name="Goeker M."/>
        </authorList>
    </citation>
    <scope>NUCLEOTIDE SEQUENCE [LARGE SCALE GENOMIC DNA]</scope>
    <source>
        <strain evidence="1 2">DSM 24163</strain>
    </source>
</reference>
<dbReference type="RefSeq" id="WP_183961142.1">
    <property type="nucleotide sequence ID" value="NZ_JACHHP010000003.1"/>
</dbReference>
<dbReference type="PANTHER" id="PTHR35802">
    <property type="entry name" value="PROTEASE SYNTHASE AND SPORULATION PROTEIN PAI 2"/>
    <property type="match status" value="1"/>
</dbReference>
<dbReference type="Gene3D" id="2.30.110.10">
    <property type="entry name" value="Electron Transport, Fmn-binding Protein, Chain A"/>
    <property type="match status" value="1"/>
</dbReference>
<name>A0A7W8FZY5_9GAMM</name>
<protein>
    <submittedName>
        <fullName evidence="1">Transcriptional regulator</fullName>
    </submittedName>
</protein>
<evidence type="ECO:0000313" key="1">
    <source>
        <dbReference type="EMBL" id="MBB5208626.1"/>
    </source>
</evidence>